<dbReference type="EMBL" id="CP032568">
    <property type="protein sequence ID" value="AYF74429.1"/>
    <property type="molecule type" value="Genomic_DNA"/>
</dbReference>
<dbReference type="SUPFAM" id="SSF53067">
    <property type="entry name" value="Actin-like ATPase domain"/>
    <property type="match status" value="1"/>
</dbReference>
<evidence type="ECO:0000313" key="3">
    <source>
        <dbReference type="EMBL" id="AYF74429.1"/>
    </source>
</evidence>
<accession>A0A386ZD53</accession>
<proteinExistence type="inferred from homology"/>
<evidence type="ECO:0000259" key="2">
    <source>
        <dbReference type="Pfam" id="PF12802"/>
    </source>
</evidence>
<keyword evidence="4" id="KW-1185">Reference proteome</keyword>
<dbReference type="CDD" id="cd00090">
    <property type="entry name" value="HTH_ARSR"/>
    <property type="match status" value="1"/>
</dbReference>
<dbReference type="Pfam" id="PF12802">
    <property type="entry name" value="MarR_2"/>
    <property type="match status" value="1"/>
</dbReference>
<reference evidence="3 4" key="1">
    <citation type="submission" date="2018-09" db="EMBL/GenBank/DDBJ databases">
        <title>Nocardia yunnanensis sp. nov., an actinomycete isolated from a soil sample.</title>
        <authorList>
            <person name="Zhang J."/>
        </authorList>
    </citation>
    <scope>NUCLEOTIDE SEQUENCE [LARGE SCALE GENOMIC DNA]</scope>
    <source>
        <strain evidence="3 4">CFHS0054</strain>
    </source>
</reference>
<feature type="domain" description="HTH marR-type" evidence="2">
    <location>
        <begin position="23"/>
        <end position="68"/>
    </location>
</feature>
<dbReference type="Proteomes" id="UP000267164">
    <property type="component" value="Chromosome"/>
</dbReference>
<dbReference type="InterPro" id="IPR011991">
    <property type="entry name" value="ArsR-like_HTH"/>
</dbReference>
<evidence type="ECO:0000256" key="1">
    <source>
        <dbReference type="ARBA" id="ARBA00006479"/>
    </source>
</evidence>
<dbReference type="Gene3D" id="1.10.10.10">
    <property type="entry name" value="Winged helix-like DNA-binding domain superfamily/Winged helix DNA-binding domain"/>
    <property type="match status" value="1"/>
</dbReference>
<dbReference type="GO" id="GO:0003700">
    <property type="term" value="F:DNA-binding transcription factor activity"/>
    <property type="evidence" value="ECO:0007669"/>
    <property type="project" value="InterPro"/>
</dbReference>
<dbReference type="PANTHER" id="PTHR18964">
    <property type="entry name" value="ROK (REPRESSOR, ORF, KINASE) FAMILY"/>
    <property type="match status" value="1"/>
</dbReference>
<organism evidence="3 4">
    <name type="scientific">Nocardia yunnanensis</name>
    <dbReference type="NCBI Taxonomy" id="2382165"/>
    <lineage>
        <taxon>Bacteria</taxon>
        <taxon>Bacillati</taxon>
        <taxon>Actinomycetota</taxon>
        <taxon>Actinomycetes</taxon>
        <taxon>Mycobacteriales</taxon>
        <taxon>Nocardiaceae</taxon>
        <taxon>Nocardia</taxon>
    </lineage>
</organism>
<dbReference type="InterPro" id="IPR043129">
    <property type="entry name" value="ATPase_NBD"/>
</dbReference>
<dbReference type="OrthoDB" id="3189808at2"/>
<sequence>MRHEDRSAMDELPWNRQRLRSNNEWLLLEQLRTAGPSSRAQLARDTGLSKPTVSSALAALRQHGLVREVGTLAPERGRTAVVYEPDPTAGYVLGLDIGRAFLRTAVADLSGKVLSRTDVPNRARTATALARTAAEAVHETLGAAAVSVTDVVHTVLGSPGVFDPQDGRMHYAVNLPGWGRAGLLDELRDALGVADLAVHNDANLAALGEYAHGGGRGSRLFVYVLIGTGLGVGIVSRGELFAGAHGAAGEVGFLPAAFGDAAAGASRRGALEEAVTADAVVRAARERGMTGRLTAKRVFDAARAGDPIAAEVVRQEGERIALVVAAVTAVLDPDVIVVGGGLGRSADLLLDQVRAALGRTTPLRPTVRPSELGDDAVLLGAIATALRTARPQVFDRRTPSAQGAG</sequence>
<comment type="similarity">
    <text evidence="1">Belongs to the ROK (NagC/XylR) family.</text>
</comment>
<name>A0A386ZD53_9NOCA</name>
<dbReference type="AlphaFoldDB" id="A0A386ZD53"/>
<dbReference type="SUPFAM" id="SSF46785">
    <property type="entry name" value="Winged helix' DNA-binding domain"/>
    <property type="match status" value="1"/>
</dbReference>
<evidence type="ECO:0000313" key="4">
    <source>
        <dbReference type="Proteomes" id="UP000267164"/>
    </source>
</evidence>
<dbReference type="InterPro" id="IPR000600">
    <property type="entry name" value="ROK"/>
</dbReference>
<dbReference type="Pfam" id="PF00480">
    <property type="entry name" value="ROK"/>
    <property type="match status" value="1"/>
</dbReference>
<dbReference type="InterPro" id="IPR000835">
    <property type="entry name" value="HTH_MarR-typ"/>
</dbReference>
<dbReference type="InterPro" id="IPR036390">
    <property type="entry name" value="WH_DNA-bd_sf"/>
</dbReference>
<dbReference type="PANTHER" id="PTHR18964:SF149">
    <property type="entry name" value="BIFUNCTIONAL UDP-N-ACETYLGLUCOSAMINE 2-EPIMERASE_N-ACETYLMANNOSAMINE KINASE"/>
    <property type="match status" value="1"/>
</dbReference>
<dbReference type="InterPro" id="IPR036388">
    <property type="entry name" value="WH-like_DNA-bd_sf"/>
</dbReference>
<gene>
    <name evidence="3" type="ORF">D7D52_11800</name>
</gene>
<protein>
    <submittedName>
        <fullName evidence="3">ROK family transcriptional regulator</fullName>
    </submittedName>
</protein>
<dbReference type="KEGG" id="nyu:D7D52_11800"/>
<dbReference type="Gene3D" id="3.30.420.40">
    <property type="match status" value="2"/>
</dbReference>